<reference evidence="2 3" key="1">
    <citation type="submission" date="2024-06" db="EMBL/GenBank/DDBJ databases">
        <title>The Natural Products Discovery Center: Release of the First 8490 Sequenced Strains for Exploring Actinobacteria Biosynthetic Diversity.</title>
        <authorList>
            <person name="Kalkreuter E."/>
            <person name="Kautsar S.A."/>
            <person name="Yang D."/>
            <person name="Bader C.D."/>
            <person name="Teijaro C.N."/>
            <person name="Fluegel L."/>
            <person name="Davis C.M."/>
            <person name="Simpson J.R."/>
            <person name="Lauterbach L."/>
            <person name="Steele A.D."/>
            <person name="Gui C."/>
            <person name="Meng S."/>
            <person name="Li G."/>
            <person name="Viehrig K."/>
            <person name="Ye F."/>
            <person name="Su P."/>
            <person name="Kiefer A.F."/>
            <person name="Nichols A."/>
            <person name="Cepeda A.J."/>
            <person name="Yan W."/>
            <person name="Fan B."/>
            <person name="Jiang Y."/>
            <person name="Adhikari A."/>
            <person name="Zheng C.-J."/>
            <person name="Schuster L."/>
            <person name="Cowan T.M."/>
            <person name="Smanski M.J."/>
            <person name="Chevrette M.G."/>
            <person name="De Carvalho L.P.S."/>
            <person name="Shen B."/>
        </authorList>
    </citation>
    <scope>NUCLEOTIDE SEQUENCE [LARGE SCALE GENOMIC DNA]</scope>
    <source>
        <strain evidence="2 3">NPDC033843</strain>
    </source>
</reference>
<keyword evidence="3" id="KW-1185">Reference proteome</keyword>
<evidence type="ECO:0000313" key="2">
    <source>
        <dbReference type="EMBL" id="MEU3785243.1"/>
    </source>
</evidence>
<dbReference type="RefSeq" id="WP_334580133.1">
    <property type="nucleotide sequence ID" value="NZ_JBEZVE010000019.1"/>
</dbReference>
<feature type="region of interest" description="Disordered" evidence="1">
    <location>
        <begin position="187"/>
        <end position="227"/>
    </location>
</feature>
<accession>A0ABV2ZRR6</accession>
<evidence type="ECO:0000313" key="3">
    <source>
        <dbReference type="Proteomes" id="UP001550739"/>
    </source>
</evidence>
<dbReference type="Proteomes" id="UP001550739">
    <property type="component" value="Unassembled WGS sequence"/>
</dbReference>
<feature type="region of interest" description="Disordered" evidence="1">
    <location>
        <begin position="311"/>
        <end position="363"/>
    </location>
</feature>
<dbReference type="EMBL" id="JBEZVE010000019">
    <property type="protein sequence ID" value="MEU3785243.1"/>
    <property type="molecule type" value="Genomic_DNA"/>
</dbReference>
<feature type="compositionally biased region" description="Low complexity" evidence="1">
    <location>
        <begin position="320"/>
        <end position="334"/>
    </location>
</feature>
<gene>
    <name evidence="2" type="ORF">AB0E89_32700</name>
</gene>
<feature type="compositionally biased region" description="Basic and acidic residues" evidence="1">
    <location>
        <begin position="343"/>
        <end position="356"/>
    </location>
</feature>
<name>A0ABV2ZRR6_9ACTN</name>
<evidence type="ECO:0000256" key="1">
    <source>
        <dbReference type="SAM" id="MobiDB-lite"/>
    </source>
</evidence>
<feature type="region of interest" description="Disordered" evidence="1">
    <location>
        <begin position="1"/>
        <end position="65"/>
    </location>
</feature>
<sequence length="389" mass="40669">MTIATTQAPGPDGETTPPAAGLAGDQAHRPSEPDGEPAPAPEPESDAEPEPGPGEKHEKIPAFAIPDLRPYADPKAVVDLARRGAKASRKPAASIGRRALTALVRAGRLTLSGSRTLLSLLAGWASGTYGTKGSIPVRLGVVAAALLGVAHTIADYPVEGMLAVVWGWCLASIATARGAFDRWLKTAKGKQKKGDEKSTKKKPQAKLTKDPAPTPAAAPAEGLDEAPVEDVTEPPLMALVRELIGGDNGVHLQTLRPAMRERLPGLAEATDQELRQVLVAAGWDPSRTFRAEGVAGRAGIHRDQLPPYPFPGLGPGVAAGGDSSLSAAGQSGDSPLLSAPGEGRGEEPQKGRRDVPDGWTEEDVVRGYRWVNDAERGPSAWLIEQLPDK</sequence>
<comment type="caution">
    <text evidence="2">The sequence shown here is derived from an EMBL/GenBank/DDBJ whole genome shotgun (WGS) entry which is preliminary data.</text>
</comment>
<proteinExistence type="predicted"/>
<protein>
    <submittedName>
        <fullName evidence="2">Uncharacterized protein</fullName>
    </submittedName>
</protein>
<organism evidence="2 3">
    <name type="scientific">Streptomyces sp. 900129855</name>
    <dbReference type="NCBI Taxonomy" id="3155129"/>
    <lineage>
        <taxon>Bacteria</taxon>
        <taxon>Bacillati</taxon>
        <taxon>Actinomycetota</taxon>
        <taxon>Actinomycetes</taxon>
        <taxon>Kitasatosporales</taxon>
        <taxon>Streptomycetaceae</taxon>
        <taxon>Streptomyces</taxon>
    </lineage>
</organism>